<dbReference type="Gramene" id="TVU50124">
    <property type="protein sequence ID" value="TVU50124"/>
    <property type="gene ID" value="EJB05_01481"/>
</dbReference>
<feature type="signal peptide" evidence="1">
    <location>
        <begin position="1"/>
        <end position="24"/>
    </location>
</feature>
<proteinExistence type="predicted"/>
<sequence length="80" mass="8172">MAPASWSASSTAALACGAWFGGAGVRCAILEAWACGGARVRHTLASYASVEARSGSKHLFSREGSIAGYQAADLLAIELQ</sequence>
<keyword evidence="1" id="KW-0732">Signal</keyword>
<evidence type="ECO:0008006" key="4">
    <source>
        <dbReference type="Google" id="ProtNLM"/>
    </source>
</evidence>
<evidence type="ECO:0000313" key="3">
    <source>
        <dbReference type="Proteomes" id="UP000324897"/>
    </source>
</evidence>
<reference evidence="2 3" key="1">
    <citation type="journal article" date="2019" name="Sci. Rep.">
        <title>A high-quality genome of Eragrostis curvula grass provides insights into Poaceae evolution and supports new strategies to enhance forage quality.</title>
        <authorList>
            <person name="Carballo J."/>
            <person name="Santos B.A.C.M."/>
            <person name="Zappacosta D."/>
            <person name="Garbus I."/>
            <person name="Selva J.P."/>
            <person name="Gallo C.A."/>
            <person name="Diaz A."/>
            <person name="Albertini E."/>
            <person name="Caccamo M."/>
            <person name="Echenique V."/>
        </authorList>
    </citation>
    <scope>NUCLEOTIDE SEQUENCE [LARGE SCALE GENOMIC DNA]</scope>
    <source>
        <strain evidence="3">cv. Victoria</strain>
        <tissue evidence="2">Leaf</tissue>
    </source>
</reference>
<dbReference type="EMBL" id="RWGY01000002">
    <property type="protein sequence ID" value="TVU50124.1"/>
    <property type="molecule type" value="Genomic_DNA"/>
</dbReference>
<gene>
    <name evidence="2" type="ORF">EJB05_01481</name>
</gene>
<organism evidence="2 3">
    <name type="scientific">Eragrostis curvula</name>
    <name type="common">weeping love grass</name>
    <dbReference type="NCBI Taxonomy" id="38414"/>
    <lineage>
        <taxon>Eukaryota</taxon>
        <taxon>Viridiplantae</taxon>
        <taxon>Streptophyta</taxon>
        <taxon>Embryophyta</taxon>
        <taxon>Tracheophyta</taxon>
        <taxon>Spermatophyta</taxon>
        <taxon>Magnoliopsida</taxon>
        <taxon>Liliopsida</taxon>
        <taxon>Poales</taxon>
        <taxon>Poaceae</taxon>
        <taxon>PACMAD clade</taxon>
        <taxon>Chloridoideae</taxon>
        <taxon>Eragrostideae</taxon>
        <taxon>Eragrostidinae</taxon>
        <taxon>Eragrostis</taxon>
    </lineage>
</organism>
<accession>A0A5J9WS33</accession>
<evidence type="ECO:0000313" key="2">
    <source>
        <dbReference type="EMBL" id="TVU50124.1"/>
    </source>
</evidence>
<feature type="non-terminal residue" evidence="2">
    <location>
        <position position="1"/>
    </location>
</feature>
<feature type="chain" id="PRO_5023829960" description="Secreted protein" evidence="1">
    <location>
        <begin position="25"/>
        <end position="80"/>
    </location>
</feature>
<dbReference type="AlphaFoldDB" id="A0A5J9WS33"/>
<dbReference type="Proteomes" id="UP000324897">
    <property type="component" value="Chromosome 6"/>
</dbReference>
<evidence type="ECO:0000256" key="1">
    <source>
        <dbReference type="SAM" id="SignalP"/>
    </source>
</evidence>
<keyword evidence="3" id="KW-1185">Reference proteome</keyword>
<name>A0A5J9WS33_9POAL</name>
<protein>
    <recommendedName>
        <fullName evidence="4">Secreted protein</fullName>
    </recommendedName>
</protein>
<comment type="caution">
    <text evidence="2">The sequence shown here is derived from an EMBL/GenBank/DDBJ whole genome shotgun (WGS) entry which is preliminary data.</text>
</comment>